<dbReference type="InterPro" id="IPR009003">
    <property type="entry name" value="Peptidase_S1_PA"/>
</dbReference>
<sequence length="692" mass="75954">MPPWQDDSSVDRPIREARVAVYRDDVVDSFGGGVLLPGGLVVTCAHVLNLALGRDKFCHPAPVDQGAEIPGIHLLAALDPAAACRRVRLRRWVPAESAPGTAPRPDTQQDWQGDLALLELVTRPADPSRAPGWGHAMRDDRIFAWYARDQIRPVESAVRAVAESWITLAQPPVGVRFGEGLSGSALWHPDRQEILGLVVSTQGPYAFAIPTRKVLERLGDAIPGLVGLTTADPELLDLVKQVLTGPRQVADCARWLALQLPPPMAPPPGVTAEWLVGHSQPWGDRGVFTLLKAMEAHAALEEQRMTVREAILERCPDLVLTVVEHRELAELLLRAAPGLALAPQELVRLAHPLGREQLGAPADLAAAARCVEPYAHGVNQVPAVLRLVEHAAARTDRPGVGNLLRLWSSRVAQRIGVEQALRSIREDAREACRSAAQQIRLQVELIKADEGYRWVVQLRDRTGALRVLRREHTPRDLQQIAAELALIIDQQQAAPGPDLMIAFLVEPEQLGLEPEWWELMPYPQVRKGMGTLHPVLLRRPRAWRRRPVDRQRWDRLDQAPPLHLDGADGPTDPGELFDRLADDPGTGCIAVALEQTLALALVCVAAGEGVPAVLWLRAAEGDGLAAPLHDFLHGCGPESLRTLPEQVRLERRSSAPRNGLPPRLGHRLALIWEDPEWPFPDPDLTAPLPLEG</sequence>
<protein>
    <recommendedName>
        <fullName evidence="3">Serine protease</fullName>
    </recommendedName>
</protein>
<comment type="caution">
    <text evidence="1">The sequence shown here is derived from an EMBL/GenBank/DDBJ whole genome shotgun (WGS) entry which is preliminary data.</text>
</comment>
<organism evidence="1 2">
    <name type="scientific">Streptacidiphilus cavernicola</name>
    <dbReference type="NCBI Taxonomy" id="3342716"/>
    <lineage>
        <taxon>Bacteria</taxon>
        <taxon>Bacillati</taxon>
        <taxon>Actinomycetota</taxon>
        <taxon>Actinomycetes</taxon>
        <taxon>Kitasatosporales</taxon>
        <taxon>Streptomycetaceae</taxon>
        <taxon>Streptacidiphilus</taxon>
    </lineage>
</organism>
<proteinExistence type="predicted"/>
<dbReference type="SUPFAM" id="SSF50494">
    <property type="entry name" value="Trypsin-like serine proteases"/>
    <property type="match status" value="1"/>
</dbReference>
<evidence type="ECO:0000313" key="1">
    <source>
        <dbReference type="EMBL" id="MFC1415762.1"/>
    </source>
</evidence>
<dbReference type="RefSeq" id="WP_380532015.1">
    <property type="nucleotide sequence ID" value="NZ_JBHFAB010000002.1"/>
</dbReference>
<keyword evidence="2" id="KW-1185">Reference proteome</keyword>
<gene>
    <name evidence="1" type="ORF">ACEZDE_03750</name>
</gene>
<evidence type="ECO:0008006" key="3">
    <source>
        <dbReference type="Google" id="ProtNLM"/>
    </source>
</evidence>
<dbReference type="Proteomes" id="UP001592531">
    <property type="component" value="Unassembled WGS sequence"/>
</dbReference>
<name>A0ABV6VQA4_9ACTN</name>
<accession>A0ABV6VQA4</accession>
<dbReference type="EMBL" id="JBHFAB010000002">
    <property type="protein sequence ID" value="MFC1415762.1"/>
    <property type="molecule type" value="Genomic_DNA"/>
</dbReference>
<evidence type="ECO:0000313" key="2">
    <source>
        <dbReference type="Proteomes" id="UP001592531"/>
    </source>
</evidence>
<reference evidence="1 2" key="1">
    <citation type="submission" date="2024-09" db="EMBL/GenBank/DDBJ databases">
        <authorList>
            <person name="Lee S.D."/>
        </authorList>
    </citation>
    <scope>NUCLEOTIDE SEQUENCE [LARGE SCALE GENOMIC DNA]</scope>
    <source>
        <strain evidence="1 2">N8-3</strain>
    </source>
</reference>